<dbReference type="EMBL" id="QNUK01000010">
    <property type="protein sequence ID" value="KAF5908861.1"/>
    <property type="molecule type" value="Genomic_DNA"/>
</dbReference>
<dbReference type="PANTHER" id="PTHR15594">
    <property type="entry name" value="PODOCALYXIN-LIKE PROTEIN 2"/>
    <property type="match status" value="1"/>
</dbReference>
<dbReference type="GO" id="GO:0050901">
    <property type="term" value="P:leukocyte tethering or rolling"/>
    <property type="evidence" value="ECO:0007669"/>
    <property type="project" value="TreeGrafter"/>
</dbReference>
<feature type="region of interest" description="Disordered" evidence="1">
    <location>
        <begin position="231"/>
        <end position="257"/>
    </location>
</feature>
<evidence type="ECO:0000256" key="1">
    <source>
        <dbReference type="SAM" id="MobiDB-lite"/>
    </source>
</evidence>
<protein>
    <submittedName>
        <fullName evidence="3">Podocalyxin-like protein 2</fullName>
    </submittedName>
</protein>
<sequence>MPGTHLHHLIIGSALVLITLSKVLDGSPTPLTSASASSQPIADVSVGLEEHNAVRRDAENPAMPGLVETSQESSGFFSEDSDENKAPLALRKWDVQAELNSSLDADSLLGYNPSSSRPSSLTLRKDPKQLNFSSSFFLPAVKASDAEKWQRESEASGFPVHSSSSLSITTAMPLMHSSITDTHSSNTVSMAGFFGPNNPLPEATAAADSPEEDFDDVTENILTQASTIPEIGMLPSQGPLQPDDSHQDDSEEEEENEEIVAFPTEVDGQEIDVWKPPSSTDSDTPIVAFTETAWHEAGEDEEESEESELRHGGTEYLLHGSQEEVQVICADWSDLAGKGYVILNMSEDYDC</sequence>
<feature type="signal peptide" evidence="2">
    <location>
        <begin position="1"/>
        <end position="26"/>
    </location>
</feature>
<keyword evidence="2" id="KW-0732">Signal</keyword>
<evidence type="ECO:0000313" key="3">
    <source>
        <dbReference type="EMBL" id="KAF5908861.1"/>
    </source>
</evidence>
<feature type="chain" id="PRO_5035304820" evidence="2">
    <location>
        <begin position="27"/>
        <end position="351"/>
    </location>
</feature>
<gene>
    <name evidence="3" type="primary">podxl2</name>
    <name evidence="3" type="ORF">DAT39_001436</name>
</gene>
<keyword evidence="4" id="KW-1185">Reference proteome</keyword>
<feature type="non-terminal residue" evidence="3">
    <location>
        <position position="1"/>
    </location>
</feature>
<dbReference type="Proteomes" id="UP000727407">
    <property type="component" value="Unassembled WGS sequence"/>
</dbReference>
<accession>A0A8J4U2D1</accession>
<dbReference type="InterPro" id="IPR042397">
    <property type="entry name" value="PODXL2"/>
</dbReference>
<evidence type="ECO:0000256" key="2">
    <source>
        <dbReference type="SAM" id="SignalP"/>
    </source>
</evidence>
<dbReference type="AlphaFoldDB" id="A0A8J4U2D1"/>
<dbReference type="OrthoDB" id="6352820at2759"/>
<evidence type="ECO:0000313" key="4">
    <source>
        <dbReference type="Proteomes" id="UP000727407"/>
    </source>
</evidence>
<reference evidence="3" key="1">
    <citation type="submission" date="2020-07" db="EMBL/GenBank/DDBJ databases">
        <title>Clarias magur genome sequencing, assembly and annotation.</title>
        <authorList>
            <person name="Kushwaha B."/>
            <person name="Kumar R."/>
            <person name="Das P."/>
            <person name="Joshi C.G."/>
            <person name="Kumar D."/>
            <person name="Nagpure N.S."/>
            <person name="Pandey M."/>
            <person name="Agarwal S."/>
            <person name="Srivastava S."/>
            <person name="Singh M."/>
            <person name="Sahoo L."/>
            <person name="Jayasankar P."/>
            <person name="Meher P.K."/>
            <person name="Koringa P.G."/>
            <person name="Iquebal M.A."/>
            <person name="Das S.P."/>
            <person name="Bit A."/>
            <person name="Patnaik S."/>
            <person name="Patel N."/>
            <person name="Shah T.M."/>
            <person name="Hinsu A."/>
            <person name="Jena J.K."/>
        </authorList>
    </citation>
    <scope>NUCLEOTIDE SEQUENCE</scope>
    <source>
        <strain evidence="3">CIFAMagur01</strain>
        <tissue evidence="3">Testis</tissue>
    </source>
</reference>
<comment type="caution">
    <text evidence="3">The sequence shown here is derived from an EMBL/GenBank/DDBJ whole genome shotgun (WGS) entry which is preliminary data.</text>
</comment>
<organism evidence="3 4">
    <name type="scientific">Clarias magur</name>
    <name type="common">Asian catfish</name>
    <name type="synonym">Macropteronotus magur</name>
    <dbReference type="NCBI Taxonomy" id="1594786"/>
    <lineage>
        <taxon>Eukaryota</taxon>
        <taxon>Metazoa</taxon>
        <taxon>Chordata</taxon>
        <taxon>Craniata</taxon>
        <taxon>Vertebrata</taxon>
        <taxon>Euteleostomi</taxon>
        <taxon>Actinopterygii</taxon>
        <taxon>Neopterygii</taxon>
        <taxon>Teleostei</taxon>
        <taxon>Ostariophysi</taxon>
        <taxon>Siluriformes</taxon>
        <taxon>Clariidae</taxon>
        <taxon>Clarias</taxon>
    </lineage>
</organism>
<dbReference type="PANTHER" id="PTHR15594:SF1">
    <property type="entry name" value="PODOCALYXIN-LIKE PROTEIN 2"/>
    <property type="match status" value="1"/>
</dbReference>
<proteinExistence type="predicted"/>
<name>A0A8J4U2D1_CLAMG</name>